<dbReference type="PANTHER" id="PTHR30005">
    <property type="entry name" value="EXOPOLYPHOSPHATASE"/>
    <property type="match status" value="1"/>
</dbReference>
<dbReference type="OrthoDB" id="9807195at2"/>
<evidence type="ECO:0000259" key="3">
    <source>
        <dbReference type="Pfam" id="PF02541"/>
    </source>
</evidence>
<proteinExistence type="inferred from homology"/>
<name>A0A410WTT0_9BACL</name>
<evidence type="ECO:0000313" key="6">
    <source>
        <dbReference type="EMBL" id="QAV17740.1"/>
    </source>
</evidence>
<dbReference type="PIRSF" id="PIRSF001267">
    <property type="entry name" value="Pyrophosphatase_GppA_Ppx"/>
    <property type="match status" value="1"/>
</dbReference>
<evidence type="ECO:0000256" key="1">
    <source>
        <dbReference type="ARBA" id="ARBA00007125"/>
    </source>
</evidence>
<dbReference type="Pfam" id="PF21447">
    <property type="entry name" value="Ppx-GppA_III"/>
    <property type="match status" value="1"/>
</dbReference>
<dbReference type="InterPro" id="IPR030673">
    <property type="entry name" value="PyroPPase_GppA_Ppx"/>
</dbReference>
<evidence type="ECO:0000313" key="5">
    <source>
        <dbReference type="EMBL" id="MCY9598525.1"/>
    </source>
</evidence>
<gene>
    <name evidence="5" type="ORF">M5X16_22495</name>
    <name evidence="6" type="ORF">PC41400_08715</name>
</gene>
<dbReference type="Gene3D" id="3.30.420.40">
    <property type="match status" value="1"/>
</dbReference>
<reference evidence="6 7" key="1">
    <citation type="submission" date="2018-01" db="EMBL/GenBank/DDBJ databases">
        <title>The whole genome sequencing and assembly of Paenibacillus chitinolyticus KCCM 41400 strain.</title>
        <authorList>
            <person name="Kim J.-Y."/>
            <person name="Park M.-K."/>
            <person name="Lee Y.-J."/>
            <person name="Yi H."/>
            <person name="Bahn Y.-S."/>
            <person name="Kim J.F."/>
            <person name="Lee D.-W."/>
        </authorList>
    </citation>
    <scope>NUCLEOTIDE SEQUENCE [LARGE SCALE GENOMIC DNA]</scope>
    <source>
        <strain evidence="6 7">KCCM 41400</strain>
    </source>
</reference>
<dbReference type="GO" id="GO:0006357">
    <property type="term" value="P:regulation of transcription by RNA polymerase II"/>
    <property type="evidence" value="ECO:0007669"/>
    <property type="project" value="TreeGrafter"/>
</dbReference>
<protein>
    <submittedName>
        <fullName evidence="6">Ppx/GppA family phosphatase</fullName>
    </submittedName>
</protein>
<dbReference type="GO" id="GO:0016787">
    <property type="term" value="F:hydrolase activity"/>
    <property type="evidence" value="ECO:0007669"/>
    <property type="project" value="UniProtKB-KW"/>
</dbReference>
<dbReference type="EMBL" id="CP026520">
    <property type="protein sequence ID" value="QAV17740.1"/>
    <property type="molecule type" value="Genomic_DNA"/>
</dbReference>
<evidence type="ECO:0000256" key="2">
    <source>
        <dbReference type="ARBA" id="ARBA00022801"/>
    </source>
</evidence>
<dbReference type="GeneID" id="95374891"/>
<dbReference type="InterPro" id="IPR043129">
    <property type="entry name" value="ATPase_NBD"/>
</dbReference>
<evidence type="ECO:0000313" key="8">
    <source>
        <dbReference type="Proteomes" id="UP001527202"/>
    </source>
</evidence>
<evidence type="ECO:0000259" key="4">
    <source>
        <dbReference type="Pfam" id="PF21447"/>
    </source>
</evidence>
<dbReference type="Pfam" id="PF02541">
    <property type="entry name" value="Ppx-GppA"/>
    <property type="match status" value="1"/>
</dbReference>
<dbReference type="KEGG" id="pchi:PC41400_08715"/>
<evidence type="ECO:0000313" key="7">
    <source>
        <dbReference type="Proteomes" id="UP000288943"/>
    </source>
</evidence>
<dbReference type="Gene3D" id="1.10.3210.10">
    <property type="entry name" value="Hypothetical protein af1432"/>
    <property type="match status" value="1"/>
</dbReference>
<dbReference type="RefSeq" id="WP_042231154.1">
    <property type="nucleotide sequence ID" value="NZ_CP026520.1"/>
</dbReference>
<reference evidence="5 8" key="2">
    <citation type="submission" date="2022-05" db="EMBL/GenBank/DDBJ databases">
        <title>Genome Sequencing of Bee-Associated Microbes.</title>
        <authorList>
            <person name="Dunlap C."/>
        </authorList>
    </citation>
    <scope>NUCLEOTIDE SEQUENCE [LARGE SCALE GENOMIC DNA]</scope>
    <source>
        <strain evidence="5 8">NRRL B-23120</strain>
    </source>
</reference>
<dbReference type="InterPro" id="IPR003695">
    <property type="entry name" value="Ppx_GppA_N"/>
</dbReference>
<sequence>MNSSRYAIIDIGSNSVRLVIYEVTPPGAYRILHETKETARLSERIGEDGAMTHDGILSVVPLLRRFKRICGAYSVDSVKAAATAAIRNAANAEDIARELAERSGIVIDILSGEEEARLGFQGVVSTLDVRDGFIVDIGGGSTEITLFLDRKRVNSVSFPFGAVTAAREYTPGGIVRPERIESLKALVRDTIDLHPWIREHAQLPLISLGGAGRALAKLNQKRVDYPLPVMHNYELEENDLQSYMDLLPSLPVEKRKKLDGLSKGRADIIVAGVVLLHSVYRQTSASRIIVSSAGLRDGLFYETAMPERLPITDVLQFSVENMLKLHTPLPHDHLRRAAAHAAALYDVLADSAPELQPRHRSLLHAAALLQRIGYTVSSYQHWRHTFHLITESRIDGLTHREIVLCALIATFKNKNRTRQQALPYASVLDRSDEDIAAKLGSLLRLASSLDYGENGNIAELDVRFVPGELHLHLLCKEQDPSEIGTIEETAEETGKYWSFTAYIHASALSTD</sequence>
<dbReference type="InterPro" id="IPR050273">
    <property type="entry name" value="GppA/Ppx_hydrolase"/>
</dbReference>
<dbReference type="EMBL" id="JAMDMJ010000032">
    <property type="protein sequence ID" value="MCY9598525.1"/>
    <property type="molecule type" value="Genomic_DNA"/>
</dbReference>
<dbReference type="CDD" id="cd24052">
    <property type="entry name" value="ASKHA_NBD_HpPPX-GppA-like"/>
    <property type="match status" value="1"/>
</dbReference>
<dbReference type="SUPFAM" id="SSF53067">
    <property type="entry name" value="Actin-like ATPase domain"/>
    <property type="match status" value="2"/>
</dbReference>
<organism evidence="6 7">
    <name type="scientific">Paenibacillus chitinolyticus</name>
    <dbReference type="NCBI Taxonomy" id="79263"/>
    <lineage>
        <taxon>Bacteria</taxon>
        <taxon>Bacillati</taxon>
        <taxon>Bacillota</taxon>
        <taxon>Bacilli</taxon>
        <taxon>Bacillales</taxon>
        <taxon>Paenibacillaceae</taxon>
        <taxon>Paenibacillus</taxon>
    </lineage>
</organism>
<dbReference type="Proteomes" id="UP001527202">
    <property type="component" value="Unassembled WGS sequence"/>
</dbReference>
<dbReference type="AlphaFoldDB" id="A0A410WTT0"/>
<dbReference type="PANTHER" id="PTHR30005:SF0">
    <property type="entry name" value="RETROGRADE REGULATION PROTEIN 2"/>
    <property type="match status" value="1"/>
</dbReference>
<dbReference type="Proteomes" id="UP000288943">
    <property type="component" value="Chromosome"/>
</dbReference>
<dbReference type="SUPFAM" id="SSF109604">
    <property type="entry name" value="HD-domain/PDEase-like"/>
    <property type="match status" value="1"/>
</dbReference>
<feature type="domain" description="Ppx/GppA phosphatase N-terminal" evidence="3">
    <location>
        <begin position="20"/>
        <end position="303"/>
    </location>
</feature>
<dbReference type="Gene3D" id="3.30.420.150">
    <property type="entry name" value="Exopolyphosphatase. Domain 2"/>
    <property type="match status" value="1"/>
</dbReference>
<accession>A0A410WTT0</accession>
<keyword evidence="8" id="KW-1185">Reference proteome</keyword>
<keyword evidence="2" id="KW-0378">Hydrolase</keyword>
<dbReference type="InterPro" id="IPR048950">
    <property type="entry name" value="Ppx_GppA_C"/>
</dbReference>
<feature type="domain" description="Ppx/GppA phosphatase C-terminal" evidence="4">
    <location>
        <begin position="329"/>
        <end position="474"/>
    </location>
</feature>
<comment type="similarity">
    <text evidence="1">Belongs to the GppA/Ppx family.</text>
</comment>